<comment type="caution">
    <text evidence="1">The sequence shown here is derived from an EMBL/GenBank/DDBJ whole genome shotgun (WGS) entry which is preliminary data.</text>
</comment>
<dbReference type="GO" id="GO:0016491">
    <property type="term" value="F:oxidoreductase activity"/>
    <property type="evidence" value="ECO:0007669"/>
    <property type="project" value="InterPro"/>
</dbReference>
<reference evidence="1" key="1">
    <citation type="journal article" date="2014" name="Front. Microbiol.">
        <title>High frequency of phylogenetically diverse reductive dehalogenase-homologous genes in deep subseafloor sedimentary metagenomes.</title>
        <authorList>
            <person name="Kawai M."/>
            <person name="Futagami T."/>
            <person name="Toyoda A."/>
            <person name="Takaki Y."/>
            <person name="Nishi S."/>
            <person name="Hori S."/>
            <person name="Arai W."/>
            <person name="Tsubouchi T."/>
            <person name="Morono Y."/>
            <person name="Uchiyama I."/>
            <person name="Ito T."/>
            <person name="Fujiyama A."/>
            <person name="Inagaki F."/>
            <person name="Takami H."/>
        </authorList>
    </citation>
    <scope>NUCLEOTIDE SEQUENCE</scope>
    <source>
        <strain evidence="1">Expedition CK06-06</strain>
    </source>
</reference>
<dbReference type="SUPFAM" id="SSF55469">
    <property type="entry name" value="FMN-dependent nitroreductase-like"/>
    <property type="match status" value="1"/>
</dbReference>
<protein>
    <recommendedName>
        <fullName evidence="2">Nitroreductase domain-containing protein</fullName>
    </recommendedName>
</protein>
<gene>
    <name evidence="1" type="ORF">S01H1_40035</name>
</gene>
<sequence>ACWLTHGEETQKRVREYLGLHDDFVSRNHIIVGWPDEAPIKSQKMKVDEVIITK</sequence>
<evidence type="ECO:0008006" key="2">
    <source>
        <dbReference type="Google" id="ProtNLM"/>
    </source>
</evidence>
<feature type="non-terminal residue" evidence="1">
    <location>
        <position position="1"/>
    </location>
</feature>
<evidence type="ECO:0000313" key="1">
    <source>
        <dbReference type="EMBL" id="GAG02819.1"/>
    </source>
</evidence>
<dbReference type="Gene3D" id="3.40.109.10">
    <property type="entry name" value="NADH Oxidase"/>
    <property type="match status" value="1"/>
</dbReference>
<dbReference type="AlphaFoldDB" id="X0UAE9"/>
<proteinExistence type="predicted"/>
<dbReference type="EMBL" id="BARS01025322">
    <property type="protein sequence ID" value="GAG02819.1"/>
    <property type="molecule type" value="Genomic_DNA"/>
</dbReference>
<name>X0UAE9_9ZZZZ</name>
<accession>X0UAE9</accession>
<dbReference type="InterPro" id="IPR000415">
    <property type="entry name" value="Nitroreductase-like"/>
</dbReference>
<organism evidence="1">
    <name type="scientific">marine sediment metagenome</name>
    <dbReference type="NCBI Taxonomy" id="412755"/>
    <lineage>
        <taxon>unclassified sequences</taxon>
        <taxon>metagenomes</taxon>
        <taxon>ecological metagenomes</taxon>
    </lineage>
</organism>